<evidence type="ECO:0000313" key="2">
    <source>
        <dbReference type="Proteomes" id="UP001500620"/>
    </source>
</evidence>
<comment type="caution">
    <text evidence="1">The sequence shown here is derived from an EMBL/GenBank/DDBJ whole genome shotgun (WGS) entry which is preliminary data.</text>
</comment>
<gene>
    <name evidence="1" type="ORF">GCM10022255_019120</name>
</gene>
<keyword evidence="2" id="KW-1185">Reference proteome</keyword>
<accession>A0ABP8D3L7</accession>
<sequence length="168" mass="18358">MPQTVTNETIGTITYEPADPECSWETTLPFAAREVVLNVWFDGATMTPTRLASVSRFPAQLPFFDTTARAAMHDDWPASDSTVRDYLAHHVDDLDDDACSAALGTSDPSSLDAASFIARLHLVRIGLYPDAPAHNAVFDYTTGRELTDNLIAVKFDTTGTLMEIAMES</sequence>
<name>A0ABP8D3L7_9ACTN</name>
<reference evidence="2" key="1">
    <citation type="journal article" date="2019" name="Int. J. Syst. Evol. Microbiol.">
        <title>The Global Catalogue of Microorganisms (GCM) 10K type strain sequencing project: providing services to taxonomists for standard genome sequencing and annotation.</title>
        <authorList>
            <consortium name="The Broad Institute Genomics Platform"/>
            <consortium name="The Broad Institute Genome Sequencing Center for Infectious Disease"/>
            <person name="Wu L."/>
            <person name="Ma J."/>
        </authorList>
    </citation>
    <scope>NUCLEOTIDE SEQUENCE [LARGE SCALE GENOMIC DNA]</scope>
    <source>
        <strain evidence="2">JCM 17441</strain>
    </source>
</reference>
<evidence type="ECO:0008006" key="3">
    <source>
        <dbReference type="Google" id="ProtNLM"/>
    </source>
</evidence>
<organism evidence="1 2">
    <name type="scientific">Dactylosporangium darangshiense</name>
    <dbReference type="NCBI Taxonomy" id="579108"/>
    <lineage>
        <taxon>Bacteria</taxon>
        <taxon>Bacillati</taxon>
        <taxon>Actinomycetota</taxon>
        <taxon>Actinomycetes</taxon>
        <taxon>Micromonosporales</taxon>
        <taxon>Micromonosporaceae</taxon>
        <taxon>Dactylosporangium</taxon>
    </lineage>
</organism>
<dbReference type="EMBL" id="BAABAT010000003">
    <property type="protein sequence ID" value="GAA4246667.1"/>
    <property type="molecule type" value="Genomic_DNA"/>
</dbReference>
<protein>
    <recommendedName>
        <fullName evidence="3">DUF2004 domain-containing protein</fullName>
    </recommendedName>
</protein>
<dbReference type="Proteomes" id="UP001500620">
    <property type="component" value="Unassembled WGS sequence"/>
</dbReference>
<proteinExistence type="predicted"/>
<evidence type="ECO:0000313" key="1">
    <source>
        <dbReference type="EMBL" id="GAA4246667.1"/>
    </source>
</evidence>
<dbReference type="RefSeq" id="WP_345123433.1">
    <property type="nucleotide sequence ID" value="NZ_BAABAT010000003.1"/>
</dbReference>